<proteinExistence type="predicted"/>
<dbReference type="GO" id="GO:0008270">
    <property type="term" value="F:zinc ion binding"/>
    <property type="evidence" value="ECO:0007669"/>
    <property type="project" value="InterPro"/>
</dbReference>
<feature type="compositionally biased region" description="Low complexity" evidence="7">
    <location>
        <begin position="122"/>
        <end position="133"/>
    </location>
</feature>
<keyword evidence="5" id="KW-0804">Transcription</keyword>
<dbReference type="InterPro" id="IPR051430">
    <property type="entry name" value="Fungal_TF_Env_Response"/>
</dbReference>
<dbReference type="SMART" id="SM00906">
    <property type="entry name" value="Fungal_trans"/>
    <property type="match status" value="1"/>
</dbReference>
<dbReference type="Pfam" id="PF00172">
    <property type="entry name" value="Zn_clus"/>
    <property type="match status" value="1"/>
</dbReference>
<dbReference type="SUPFAM" id="SSF57701">
    <property type="entry name" value="Zn2/Cys6 DNA-binding domain"/>
    <property type="match status" value="1"/>
</dbReference>
<keyword evidence="2" id="KW-0862">Zinc</keyword>
<evidence type="ECO:0000256" key="4">
    <source>
        <dbReference type="ARBA" id="ARBA00023125"/>
    </source>
</evidence>
<dbReference type="Gene3D" id="4.10.240.10">
    <property type="entry name" value="Zn(2)-C6 fungal-type DNA-binding domain"/>
    <property type="match status" value="1"/>
</dbReference>
<accession>A0A2T2ZZ13</accession>
<sequence>MHSQQSEVRRTYRRARVPLSCDPCRSRKLKCNREWPCQNCTARDEQAACKFRGPTVGRADRPSDGNTVATVPVSRVDAIMHHNNFLRQRIEHLEEVLRRLVAELTPQTSPKPDPVLAKPQVSDDTSGAGAAGATGKTVMEGIHSVYVGGDDWSLVLQEINEVKKAWSHEHDDNSDQTMRLPPSHTVDGSSLLFDQVKPLERMAIISSLPPKHEVDGLVARFFDSASFPLTIPPIIHEPTFRREYDEHWRDPSRTEFIWLGLLFSIISITMLAFHQYGEPPEYEGLSESLFQFYRMRTAQCLLSGDIAKCLPYTVETLRFNATAELNRKDDNRRGLWIMTGVIVRAAINMGYHRDPARLPGISALQAEYRRRVWSSVVSLDDMASFLGGFPRTMAAVYSDTLEPRNLHDWELIEGMNALPEARPLTEATAVTYLIAKSRLLRELGRVADFNSDPTLGSYEKVIEIDCAIQGAYESLPAFMRVFIAPPRSQLQQTSPEPARSATSFSILSLIGMYHRGVCTLHRKFLAKGHVDGRFELSHDRCISSALALLSFQEVLVPAFYKISQTRQMLMLGCLILFHELALRRKSTNGGYARAVPASDVLLAALERSCSLLAAAMDGCDEAKRLHHTLNSMLVAFRAGPRPITPEATPPESEDFQANTGSPDFGFSNDSFAFDKNWVDMDFDWVCFPSRFPSSLVFDENYADCSR</sequence>
<evidence type="ECO:0000256" key="1">
    <source>
        <dbReference type="ARBA" id="ARBA00022723"/>
    </source>
</evidence>
<name>A0A2T2ZZ13_9PEZI</name>
<dbReference type="PROSITE" id="PS00463">
    <property type="entry name" value="ZN2_CY6_FUNGAL_1"/>
    <property type="match status" value="1"/>
</dbReference>
<evidence type="ECO:0000259" key="8">
    <source>
        <dbReference type="PROSITE" id="PS50048"/>
    </source>
</evidence>
<dbReference type="InterPro" id="IPR001138">
    <property type="entry name" value="Zn2Cys6_DnaBD"/>
</dbReference>
<evidence type="ECO:0000256" key="5">
    <source>
        <dbReference type="ARBA" id="ARBA00023163"/>
    </source>
</evidence>
<dbReference type="CDD" id="cd00067">
    <property type="entry name" value="GAL4"/>
    <property type="match status" value="1"/>
</dbReference>
<feature type="domain" description="Zn(2)-C6 fungal-type" evidence="8">
    <location>
        <begin position="20"/>
        <end position="51"/>
    </location>
</feature>
<protein>
    <recommendedName>
        <fullName evidence="8">Zn(2)-C6 fungal-type domain-containing protein</fullName>
    </recommendedName>
</protein>
<dbReference type="InParanoid" id="A0A2T2ZZ13"/>
<dbReference type="CDD" id="cd12148">
    <property type="entry name" value="fungal_TF_MHR"/>
    <property type="match status" value="1"/>
</dbReference>
<dbReference type="InterPro" id="IPR007219">
    <property type="entry name" value="XnlR_reg_dom"/>
</dbReference>
<evidence type="ECO:0000256" key="7">
    <source>
        <dbReference type="SAM" id="MobiDB-lite"/>
    </source>
</evidence>
<evidence type="ECO:0000256" key="2">
    <source>
        <dbReference type="ARBA" id="ARBA00022833"/>
    </source>
</evidence>
<keyword evidence="4" id="KW-0238">DNA-binding</keyword>
<dbReference type="GO" id="GO:0006351">
    <property type="term" value="P:DNA-templated transcription"/>
    <property type="evidence" value="ECO:0007669"/>
    <property type="project" value="InterPro"/>
</dbReference>
<evidence type="ECO:0000313" key="10">
    <source>
        <dbReference type="Proteomes" id="UP000241462"/>
    </source>
</evidence>
<gene>
    <name evidence="9" type="ORF">BD289DRAFT_374918</name>
</gene>
<evidence type="ECO:0000256" key="6">
    <source>
        <dbReference type="ARBA" id="ARBA00023242"/>
    </source>
</evidence>
<keyword evidence="6" id="KW-0539">Nucleus</keyword>
<dbReference type="PROSITE" id="PS50048">
    <property type="entry name" value="ZN2_CY6_FUNGAL_2"/>
    <property type="match status" value="1"/>
</dbReference>
<evidence type="ECO:0000256" key="3">
    <source>
        <dbReference type="ARBA" id="ARBA00023015"/>
    </source>
</evidence>
<dbReference type="EMBL" id="KZ678551">
    <property type="protein sequence ID" value="PSR79898.1"/>
    <property type="molecule type" value="Genomic_DNA"/>
</dbReference>
<reference evidence="9 10" key="1">
    <citation type="journal article" date="2018" name="Mycol. Prog.">
        <title>Coniella lustricola, a new species from submerged detritus.</title>
        <authorList>
            <person name="Raudabaugh D.B."/>
            <person name="Iturriaga T."/>
            <person name="Carver A."/>
            <person name="Mondo S."/>
            <person name="Pangilinan J."/>
            <person name="Lipzen A."/>
            <person name="He G."/>
            <person name="Amirebrahimi M."/>
            <person name="Grigoriev I.V."/>
            <person name="Miller A.N."/>
        </authorList>
    </citation>
    <scope>NUCLEOTIDE SEQUENCE [LARGE SCALE GENOMIC DNA]</scope>
    <source>
        <strain evidence="9 10">B22-T-1</strain>
    </source>
</reference>
<dbReference type="Proteomes" id="UP000241462">
    <property type="component" value="Unassembled WGS sequence"/>
</dbReference>
<dbReference type="Pfam" id="PF04082">
    <property type="entry name" value="Fungal_trans"/>
    <property type="match status" value="1"/>
</dbReference>
<organism evidence="9 10">
    <name type="scientific">Coniella lustricola</name>
    <dbReference type="NCBI Taxonomy" id="2025994"/>
    <lineage>
        <taxon>Eukaryota</taxon>
        <taxon>Fungi</taxon>
        <taxon>Dikarya</taxon>
        <taxon>Ascomycota</taxon>
        <taxon>Pezizomycotina</taxon>
        <taxon>Sordariomycetes</taxon>
        <taxon>Sordariomycetidae</taxon>
        <taxon>Diaporthales</taxon>
        <taxon>Schizoparmaceae</taxon>
        <taxon>Coniella</taxon>
    </lineage>
</organism>
<dbReference type="AlphaFoldDB" id="A0A2T2ZZ13"/>
<dbReference type="STRING" id="2025994.A0A2T2ZZ13"/>
<dbReference type="PANTHER" id="PTHR31944:SF131">
    <property type="entry name" value="HEME-RESPONSIVE ZINC FINGER TRANSCRIPTION FACTOR HAP1"/>
    <property type="match status" value="1"/>
</dbReference>
<feature type="region of interest" description="Disordered" evidence="7">
    <location>
        <begin position="105"/>
        <end position="133"/>
    </location>
</feature>
<keyword evidence="10" id="KW-1185">Reference proteome</keyword>
<dbReference type="GO" id="GO:0000978">
    <property type="term" value="F:RNA polymerase II cis-regulatory region sequence-specific DNA binding"/>
    <property type="evidence" value="ECO:0007669"/>
    <property type="project" value="TreeGrafter"/>
</dbReference>
<dbReference type="SMART" id="SM00066">
    <property type="entry name" value="GAL4"/>
    <property type="match status" value="1"/>
</dbReference>
<dbReference type="GO" id="GO:0001228">
    <property type="term" value="F:DNA-binding transcription activator activity, RNA polymerase II-specific"/>
    <property type="evidence" value="ECO:0007669"/>
    <property type="project" value="TreeGrafter"/>
</dbReference>
<dbReference type="GO" id="GO:0005634">
    <property type="term" value="C:nucleus"/>
    <property type="evidence" value="ECO:0007669"/>
    <property type="project" value="TreeGrafter"/>
</dbReference>
<keyword evidence="1" id="KW-0479">Metal-binding</keyword>
<dbReference type="OrthoDB" id="762982at2759"/>
<evidence type="ECO:0000313" key="9">
    <source>
        <dbReference type="EMBL" id="PSR79898.1"/>
    </source>
</evidence>
<dbReference type="PANTHER" id="PTHR31944">
    <property type="entry name" value="HEME-RESPONSIVE ZINC FINGER TRANSCRIPTION FACTOR HAP1"/>
    <property type="match status" value="1"/>
</dbReference>
<dbReference type="InterPro" id="IPR036864">
    <property type="entry name" value="Zn2-C6_fun-type_DNA-bd_sf"/>
</dbReference>
<keyword evidence="3" id="KW-0805">Transcription regulation</keyword>